<feature type="chain" id="PRO_5046492606" description="Secreted protein" evidence="1">
    <location>
        <begin position="17"/>
        <end position="101"/>
    </location>
</feature>
<evidence type="ECO:0008006" key="4">
    <source>
        <dbReference type="Google" id="ProtNLM"/>
    </source>
</evidence>
<dbReference type="Proteomes" id="UP001497522">
    <property type="component" value="Chromosome 12"/>
</dbReference>
<evidence type="ECO:0000313" key="2">
    <source>
        <dbReference type="EMBL" id="CAK9861579.1"/>
    </source>
</evidence>
<accession>A0ABP1AGA9</accession>
<keyword evidence="1" id="KW-0732">Signal</keyword>
<keyword evidence="3" id="KW-1185">Reference proteome</keyword>
<organism evidence="2 3">
    <name type="scientific">Sphagnum jensenii</name>
    <dbReference type="NCBI Taxonomy" id="128206"/>
    <lineage>
        <taxon>Eukaryota</taxon>
        <taxon>Viridiplantae</taxon>
        <taxon>Streptophyta</taxon>
        <taxon>Embryophyta</taxon>
        <taxon>Bryophyta</taxon>
        <taxon>Sphagnophytina</taxon>
        <taxon>Sphagnopsida</taxon>
        <taxon>Sphagnales</taxon>
        <taxon>Sphagnaceae</taxon>
        <taxon>Sphagnum</taxon>
    </lineage>
</organism>
<sequence>MARIVALWSFGGPSCALQAACARDSSGVRACLRCRARRGVSLRMSALDGIRAAHGSNRSSNNPDTPGGRRIIASAHENLTLLFWQHVERKKQPGHQEEAQE</sequence>
<feature type="signal peptide" evidence="1">
    <location>
        <begin position="1"/>
        <end position="16"/>
    </location>
</feature>
<proteinExistence type="predicted"/>
<reference evidence="2" key="1">
    <citation type="submission" date="2024-03" db="EMBL/GenBank/DDBJ databases">
        <authorList>
            <consortium name="ELIXIR-Norway"/>
            <consortium name="Elixir Norway"/>
        </authorList>
    </citation>
    <scope>NUCLEOTIDE SEQUENCE</scope>
</reference>
<evidence type="ECO:0000313" key="3">
    <source>
        <dbReference type="Proteomes" id="UP001497522"/>
    </source>
</evidence>
<dbReference type="EMBL" id="OZ023713">
    <property type="protein sequence ID" value="CAK9861579.1"/>
    <property type="molecule type" value="Genomic_DNA"/>
</dbReference>
<evidence type="ECO:0000256" key="1">
    <source>
        <dbReference type="SAM" id="SignalP"/>
    </source>
</evidence>
<name>A0ABP1AGA9_9BRYO</name>
<gene>
    <name evidence="2" type="ORF">CSSPJE1EN2_LOCUS4574</name>
</gene>
<protein>
    <recommendedName>
        <fullName evidence="4">Secreted protein</fullName>
    </recommendedName>
</protein>